<proteinExistence type="predicted"/>
<dbReference type="RefSeq" id="WP_407992403.1">
    <property type="nucleotide sequence ID" value="NZ_AP035882.1"/>
</dbReference>
<dbReference type="EMBL" id="AP035882">
    <property type="protein sequence ID" value="BFP50012.1"/>
    <property type="molecule type" value="Genomic_DNA"/>
</dbReference>
<name>A0AB33K5G2_9ACTN</name>
<keyword evidence="1" id="KW-0614">Plasmid</keyword>
<geneLocation type="plasmid" evidence="1">
    <name>pCMC57_01</name>
</geneLocation>
<dbReference type="AlphaFoldDB" id="A0AB33K5G2"/>
<gene>
    <name evidence="1" type="ORF">KCMC57_63800</name>
</gene>
<reference evidence="1" key="1">
    <citation type="submission" date="2024-07" db="EMBL/GenBank/DDBJ databases">
        <title>Complete genome sequences of cellulolytic bacteria, Kitasatospora sp. CMC57 and Streptomyces sp. CMC78, isolated from Japanese agricultural soil.</title>
        <authorList>
            <person name="Hashimoto T."/>
            <person name="Ito M."/>
            <person name="Iwamoto M."/>
            <person name="Fukahori D."/>
            <person name="Shoda T."/>
            <person name="Sakoda M."/>
            <person name="Morohoshi T."/>
            <person name="Mitsuboshi M."/>
            <person name="Nishizawa T."/>
        </authorList>
    </citation>
    <scope>NUCLEOTIDE SEQUENCE</scope>
    <source>
        <strain evidence="1">CMC57</strain>
        <plasmid evidence="1">pCMC57_01</plasmid>
    </source>
</reference>
<dbReference type="KEGG" id="kic:KCMC57_63800"/>
<accession>A0AB33K5G2</accession>
<sequence>MSAEAPQTRTWLVTLDSIQRHERTFEAAYFKPEGDLTVFKDSRGAAVYAVLTQRIVSIARQSADQPAVTERVKASGSAITKADLDKAAEKGVAKAVARTARYGR</sequence>
<organism evidence="1">
    <name type="scientific">Kitasatospora sp. CMC57</name>
    <dbReference type="NCBI Taxonomy" id="3231513"/>
    <lineage>
        <taxon>Bacteria</taxon>
        <taxon>Bacillati</taxon>
        <taxon>Actinomycetota</taxon>
        <taxon>Actinomycetes</taxon>
        <taxon>Kitasatosporales</taxon>
        <taxon>Streptomycetaceae</taxon>
        <taxon>Kitasatospora</taxon>
    </lineage>
</organism>
<protein>
    <submittedName>
        <fullName evidence="1">Uncharacterized protein</fullName>
    </submittedName>
</protein>
<evidence type="ECO:0000313" key="1">
    <source>
        <dbReference type="EMBL" id="BFP50012.1"/>
    </source>
</evidence>